<protein>
    <recommendedName>
        <fullName evidence="4">Amine oxidase domain-containing protein</fullName>
    </recommendedName>
</protein>
<evidence type="ECO:0000313" key="3">
    <source>
        <dbReference type="Proteomes" id="UP001530293"/>
    </source>
</evidence>
<feature type="chain" id="PRO_5044843479" description="Amine oxidase domain-containing protein" evidence="1">
    <location>
        <begin position="23"/>
        <end position="690"/>
    </location>
</feature>
<comment type="caution">
    <text evidence="2">The sequence shown here is derived from an EMBL/GenBank/DDBJ whole genome shotgun (WGS) entry which is preliminary data.</text>
</comment>
<proteinExistence type="predicted"/>
<gene>
    <name evidence="2" type="ORF">ACHAWU_003629</name>
</gene>
<dbReference type="InterPro" id="IPR036188">
    <property type="entry name" value="FAD/NAD-bd_sf"/>
</dbReference>
<dbReference type="AlphaFoldDB" id="A0ABD3MD56"/>
<evidence type="ECO:0008006" key="4">
    <source>
        <dbReference type="Google" id="ProtNLM"/>
    </source>
</evidence>
<dbReference type="EMBL" id="JALLBG020000172">
    <property type="protein sequence ID" value="KAL3760721.1"/>
    <property type="molecule type" value="Genomic_DNA"/>
</dbReference>
<evidence type="ECO:0000256" key="1">
    <source>
        <dbReference type="SAM" id="SignalP"/>
    </source>
</evidence>
<reference evidence="2 3" key="1">
    <citation type="submission" date="2024-10" db="EMBL/GenBank/DDBJ databases">
        <title>Updated reference genomes for cyclostephanoid diatoms.</title>
        <authorList>
            <person name="Roberts W.R."/>
            <person name="Alverson A.J."/>
        </authorList>
    </citation>
    <scope>NUCLEOTIDE SEQUENCE [LARGE SCALE GENOMIC DNA]</scope>
    <source>
        <strain evidence="2 3">AJA232-27</strain>
    </source>
</reference>
<dbReference type="SUPFAM" id="SSF51905">
    <property type="entry name" value="FAD/NAD(P)-binding domain"/>
    <property type="match status" value="1"/>
</dbReference>
<name>A0ABD3MD56_9STRA</name>
<dbReference type="Proteomes" id="UP001530293">
    <property type="component" value="Unassembled WGS sequence"/>
</dbReference>
<dbReference type="Gene3D" id="3.50.50.60">
    <property type="entry name" value="FAD/NAD(P)-binding domain"/>
    <property type="match status" value="1"/>
</dbReference>
<keyword evidence="1" id="KW-0732">Signal</keyword>
<evidence type="ECO:0000313" key="2">
    <source>
        <dbReference type="EMBL" id="KAL3760721.1"/>
    </source>
</evidence>
<accession>A0ABD3MD56</accession>
<dbReference type="Pfam" id="PF13450">
    <property type="entry name" value="NAD_binding_8"/>
    <property type="match status" value="1"/>
</dbReference>
<sequence>MNHFILLVPLLQVVLILHYARAFFVSSPFPTTSTTTTTITAAANAVVKNDDITDISSSTHRPRIIIIGAGVGGLATAARIASQVPTAELTVLEKNGRDKVGGRCGSFTVNNIDGVVGSFRHERGPSLLLLKEEYEQLFAECCPPTTTTSTTTTTTAESSKSQSWTASQDYGLTIKQCIPAYQVVFDDGDTITLGFPRSKCTSTTSLTVDDIKQIQILEQQSIAKFNSLETDGFMKWTDYLDTCSAYLDCGLPNFIENKLHLPSFPSFLYESLRENGKRWPLQPHSSMLESLFTSPKLIALASFQDLYVGLEPYSNSKQLCGGIFKKTAPAVFGLLAAIELHPTNSKAGVYAPIGGFEQVANSMYQLCLDWNVKFQFHTSVTRIGEEGRVHFVVKNDKRRNEGEETEVAADETIKGFLDADLIICNADLPYATETILKSSSNDKRVEGEDALLYNETYDWNDKFDYSSGVIAFHWSVSKTLDALETHNVFMSANTTSDAVKSWAVLRDDGGATSDSVPFSMNDKPFNFYVHRAGKTDVTACPPDCDSIMILVPCPTLMRREDLASLPRDDAIEVYKQQFNKDVIDDTRDAVLKRLSVLRGLENVRDLILDEVVDTPGSYTDYYNVGAGVPFGLSHGLGQLSITRPAPECKSRNNVLYVGASTRPGNGVPLVLIGSKQVARIAVDKLKNMFT</sequence>
<dbReference type="PANTHER" id="PTHR43734">
    <property type="entry name" value="PHYTOENE DESATURASE"/>
    <property type="match status" value="1"/>
</dbReference>
<organism evidence="2 3">
    <name type="scientific">Discostella pseudostelligera</name>
    <dbReference type="NCBI Taxonomy" id="259834"/>
    <lineage>
        <taxon>Eukaryota</taxon>
        <taxon>Sar</taxon>
        <taxon>Stramenopiles</taxon>
        <taxon>Ochrophyta</taxon>
        <taxon>Bacillariophyta</taxon>
        <taxon>Coscinodiscophyceae</taxon>
        <taxon>Thalassiosirophycidae</taxon>
        <taxon>Stephanodiscales</taxon>
        <taxon>Stephanodiscaceae</taxon>
        <taxon>Discostella</taxon>
    </lineage>
</organism>
<feature type="signal peptide" evidence="1">
    <location>
        <begin position="1"/>
        <end position="22"/>
    </location>
</feature>
<dbReference type="PANTHER" id="PTHR43734:SF1">
    <property type="entry name" value="PHYTOENE DESATURASE"/>
    <property type="match status" value="1"/>
</dbReference>
<keyword evidence="3" id="KW-1185">Reference proteome</keyword>